<feature type="domain" description="Tetrapyrrole methylase" evidence="8">
    <location>
        <begin position="22"/>
        <end position="228"/>
    </location>
</feature>
<dbReference type="NCBIfam" id="NF004790">
    <property type="entry name" value="PRK06136.1"/>
    <property type="match status" value="1"/>
</dbReference>
<evidence type="ECO:0000259" key="9">
    <source>
        <dbReference type="Pfam" id="PF02602"/>
    </source>
</evidence>
<gene>
    <name evidence="10" type="ORF">N44_01297</name>
</gene>
<evidence type="ECO:0000256" key="6">
    <source>
        <dbReference type="ARBA" id="ARBA00023444"/>
    </source>
</evidence>
<keyword evidence="4" id="KW-0949">S-adenosyl-L-methionine</keyword>
<dbReference type="GO" id="GO:0004851">
    <property type="term" value="F:uroporphyrin-III C-methyltransferase activity"/>
    <property type="evidence" value="ECO:0007669"/>
    <property type="project" value="UniProtKB-EC"/>
</dbReference>
<dbReference type="FunFam" id="3.40.50.10090:FF:000001">
    <property type="entry name" value="Bifunctional uroporphyrinogen-III C-methyltransferase/uroporphyrinogen-III synthase"/>
    <property type="match status" value="1"/>
</dbReference>
<name>A0A0A1VSZ6_MICAE</name>
<dbReference type="AlphaFoldDB" id="A0A0A1VSZ6"/>
<accession>A0A0A1VSZ6</accession>
<dbReference type="InterPro" id="IPR006366">
    <property type="entry name" value="CobA/CysG_C"/>
</dbReference>
<dbReference type="PANTHER" id="PTHR45790:SF3">
    <property type="entry name" value="S-ADENOSYL-L-METHIONINE-DEPENDENT UROPORPHYRINOGEN III METHYLTRANSFERASE, CHLOROPLASTIC"/>
    <property type="match status" value="1"/>
</dbReference>
<comment type="function">
    <text evidence="7">Catalyzes the two successive C-2 and C-7 methylation reactions involved in the conversion of uroporphyrinogen III to precorrin-2 via the intermediate formation of precorrin-1. It is a step in the biosynthesis of both cobalamin (vitamin B12) and siroheme.</text>
</comment>
<evidence type="ECO:0000256" key="4">
    <source>
        <dbReference type="ARBA" id="ARBA00022691"/>
    </source>
</evidence>
<dbReference type="GO" id="GO:0004852">
    <property type="term" value="F:uroporphyrinogen-III synthase activity"/>
    <property type="evidence" value="ECO:0007669"/>
    <property type="project" value="InterPro"/>
</dbReference>
<keyword evidence="3 10" id="KW-0808">Transferase</keyword>
<organism evidence="10 11">
    <name type="scientific">Microcystis aeruginosa NIES-44</name>
    <dbReference type="NCBI Taxonomy" id="449439"/>
    <lineage>
        <taxon>Bacteria</taxon>
        <taxon>Bacillati</taxon>
        <taxon>Cyanobacteriota</taxon>
        <taxon>Cyanophyceae</taxon>
        <taxon>Oscillatoriophycideae</taxon>
        <taxon>Chroococcales</taxon>
        <taxon>Microcystaceae</taxon>
        <taxon>Microcystis</taxon>
    </lineage>
</organism>
<comment type="caution">
    <text evidence="10">The sequence shown here is derived from an EMBL/GenBank/DDBJ whole genome shotgun (WGS) entry which is preliminary data.</text>
</comment>
<evidence type="ECO:0000256" key="1">
    <source>
        <dbReference type="ARBA" id="ARBA00012162"/>
    </source>
</evidence>
<dbReference type="FunFam" id="3.40.1010.10:FF:000001">
    <property type="entry name" value="Siroheme synthase"/>
    <property type="match status" value="1"/>
</dbReference>
<dbReference type="Proteomes" id="UP000030321">
    <property type="component" value="Unassembled WGS sequence"/>
</dbReference>
<dbReference type="SUPFAM" id="SSF53790">
    <property type="entry name" value="Tetrapyrrole methylase"/>
    <property type="match status" value="1"/>
</dbReference>
<dbReference type="InterPro" id="IPR014777">
    <property type="entry name" value="4pyrrole_Mease_sub1"/>
</dbReference>
<keyword evidence="2 10" id="KW-0489">Methyltransferase</keyword>
<dbReference type="PANTHER" id="PTHR45790">
    <property type="entry name" value="SIROHEME SYNTHASE-RELATED"/>
    <property type="match status" value="1"/>
</dbReference>
<dbReference type="InterPro" id="IPR050161">
    <property type="entry name" value="Siro_Cobalamin_biosynth"/>
</dbReference>
<dbReference type="InterPro" id="IPR000878">
    <property type="entry name" value="4pyrrol_Mease"/>
</dbReference>
<evidence type="ECO:0000256" key="2">
    <source>
        <dbReference type="ARBA" id="ARBA00022603"/>
    </source>
</evidence>
<dbReference type="CDD" id="cd11642">
    <property type="entry name" value="SUMT"/>
    <property type="match status" value="1"/>
</dbReference>
<evidence type="ECO:0000313" key="11">
    <source>
        <dbReference type="Proteomes" id="UP000030321"/>
    </source>
</evidence>
<sequence>MLHLKIKPKFAIMSAVVHPRGKVYLLGAGIGQSSFLTLQARAILATAEVLLYDALVDSQIFSLVPKTCVLVDVGKRGGQPGAEQNQINRILVNYCQEGKRVIRLKSGDPGVFGRVYPEMLALKQAGCDFELITGISSALAAPLLAGIPLTEKDISRCFAVLSAHDPESLDWSALAKIDTLVLLMAGQSLGQIIEKLCQNGRNIDDSIAIIRQAGRKDQQIWRGTLENILAQTAGVSLSPSIMVIGQVVDLAIMSSPLPLGGKTIVITRAAEQTSQFSEILQNQGAEVLEMPALEIRPPDRWQGLDDAIAQLKEFDWLILTSANAVNFFFDRLTFWGKDARALATVKIAVVGKKTSQVLHSRGLKADFIPGDFVADALVNEFPDPIKGQKFLFPRVETGGREILVKELTAKAGQVTEVAAYYSGCPARMDSGIWEAFREGKVDIVTFASSKTVQNFYRLLLQETAELSVNSLLEKVCLASIGPQTSKTCQELFGRVDIEAREYTLEGLTSALIEWGKT</sequence>
<protein>
    <recommendedName>
        <fullName evidence="1">uroporphyrinogen-III C-methyltransferase</fullName>
        <ecNumber evidence="1">2.1.1.107</ecNumber>
    </recommendedName>
</protein>
<dbReference type="EC" id="2.1.1.107" evidence="1"/>
<dbReference type="InterPro" id="IPR036108">
    <property type="entry name" value="4pyrrol_syn_uPrphyn_synt_sf"/>
</dbReference>
<dbReference type="NCBIfam" id="TIGR01469">
    <property type="entry name" value="cobA_cysG_Cterm"/>
    <property type="match status" value="1"/>
</dbReference>
<proteinExistence type="predicted"/>
<dbReference type="Gene3D" id="3.30.950.10">
    <property type="entry name" value="Methyltransferase, Cobalt-precorrin-4 Transmethylase, Domain 2"/>
    <property type="match status" value="1"/>
</dbReference>
<evidence type="ECO:0000313" key="10">
    <source>
        <dbReference type="EMBL" id="GAL92739.1"/>
    </source>
</evidence>
<dbReference type="Pfam" id="PF02602">
    <property type="entry name" value="HEM4"/>
    <property type="match status" value="1"/>
</dbReference>
<feature type="domain" description="Tetrapyrrole biosynthesis uroporphyrinogen III synthase" evidence="9">
    <location>
        <begin position="275"/>
        <end position="508"/>
    </location>
</feature>
<evidence type="ECO:0000256" key="3">
    <source>
        <dbReference type="ARBA" id="ARBA00022679"/>
    </source>
</evidence>
<evidence type="ECO:0000256" key="7">
    <source>
        <dbReference type="ARBA" id="ARBA00054030"/>
    </source>
</evidence>
<dbReference type="Gene3D" id="3.40.50.10090">
    <property type="match status" value="2"/>
</dbReference>
<dbReference type="Gene3D" id="3.40.1010.10">
    <property type="entry name" value="Cobalt-precorrin-4 Transmethylase, Domain 1"/>
    <property type="match status" value="1"/>
</dbReference>
<keyword evidence="5" id="KW-0627">Porphyrin biosynthesis</keyword>
<dbReference type="InterPro" id="IPR003754">
    <property type="entry name" value="4pyrrol_synth_uPrphyn_synth"/>
</dbReference>
<dbReference type="InterPro" id="IPR035996">
    <property type="entry name" value="4pyrrol_Methylase_sf"/>
</dbReference>
<dbReference type="GO" id="GO:0019354">
    <property type="term" value="P:siroheme biosynthetic process"/>
    <property type="evidence" value="ECO:0007669"/>
    <property type="project" value="InterPro"/>
</dbReference>
<dbReference type="CDD" id="cd06578">
    <property type="entry name" value="HemD"/>
    <property type="match status" value="1"/>
</dbReference>
<comment type="pathway">
    <text evidence="6">Porphyrin-containing compound metabolism.</text>
</comment>
<reference evidence="11" key="1">
    <citation type="journal article" date="2015" name="Genome">
        <title>Whole Genome Sequence of the Non-Microcystin-Producing Microcystis aeruginosa Strain NIES-44.</title>
        <authorList>
            <person name="Okano K."/>
            <person name="Miyata N."/>
            <person name="Ozaki Y."/>
        </authorList>
    </citation>
    <scope>NUCLEOTIDE SEQUENCE [LARGE SCALE GENOMIC DNA]</scope>
    <source>
        <strain evidence="11">NIES-44</strain>
    </source>
</reference>
<dbReference type="InterPro" id="IPR014776">
    <property type="entry name" value="4pyrrole_Mease_sub2"/>
</dbReference>
<dbReference type="SUPFAM" id="SSF69618">
    <property type="entry name" value="HemD-like"/>
    <property type="match status" value="1"/>
</dbReference>
<dbReference type="EMBL" id="BBPA01000024">
    <property type="protein sequence ID" value="GAL92739.1"/>
    <property type="molecule type" value="Genomic_DNA"/>
</dbReference>
<dbReference type="GO" id="GO:0032259">
    <property type="term" value="P:methylation"/>
    <property type="evidence" value="ECO:0007669"/>
    <property type="project" value="UniProtKB-KW"/>
</dbReference>
<evidence type="ECO:0000256" key="5">
    <source>
        <dbReference type="ARBA" id="ARBA00023244"/>
    </source>
</evidence>
<evidence type="ECO:0000259" key="8">
    <source>
        <dbReference type="Pfam" id="PF00590"/>
    </source>
</evidence>
<dbReference type="Pfam" id="PF00590">
    <property type="entry name" value="TP_methylase"/>
    <property type="match status" value="1"/>
</dbReference>